<dbReference type="Proteomes" id="UP000054596">
    <property type="component" value="Unassembled WGS sequence"/>
</dbReference>
<evidence type="ECO:0000313" key="2">
    <source>
        <dbReference type="EMBL" id="SAK39782.1"/>
    </source>
</evidence>
<proteinExistence type="predicted"/>
<comment type="caution">
    <text evidence="2">The sequence shown here is derived from an EMBL/GenBank/DDBJ whole genome shotgun (WGS) entry which is preliminary data.</text>
</comment>
<dbReference type="EMBL" id="FCOJ02000001">
    <property type="protein sequence ID" value="SAK39782.1"/>
    <property type="molecule type" value="Genomic_DNA"/>
</dbReference>
<protein>
    <submittedName>
        <fullName evidence="2">Uncharacterized protein</fullName>
    </submittedName>
</protein>
<feature type="compositionally biased region" description="Polar residues" evidence="1">
    <location>
        <begin position="1"/>
        <end position="11"/>
    </location>
</feature>
<keyword evidence="3" id="KW-1185">Reference proteome</keyword>
<feature type="region of interest" description="Disordered" evidence="1">
    <location>
        <begin position="1"/>
        <end position="24"/>
    </location>
</feature>
<reference evidence="2" key="1">
    <citation type="submission" date="2016-01" db="EMBL/GenBank/DDBJ databases">
        <authorList>
            <person name="Peeters C."/>
        </authorList>
    </citation>
    <scope>NUCLEOTIDE SEQUENCE [LARGE SCALE GENOMIC DNA]</scope>
    <source>
        <strain evidence="2">LMG 29325</strain>
    </source>
</reference>
<dbReference type="OrthoDB" id="9008424at2"/>
<gene>
    <name evidence="2" type="ORF">AWB82_00131</name>
</gene>
<accession>A0A157Z2R9</accession>
<dbReference type="RefSeq" id="WP_086964778.1">
    <property type="nucleotide sequence ID" value="NZ_FCOJ02000001.1"/>
</dbReference>
<sequence length="113" mass="12413">MDIRTFDSSALSRALDGGSPRRRETRHCETRHCVAFDLTVPGLDSSAAREVLSYAFGAGTQAYIVGTSRLHDCTTLYVETDSEDINDVIGTLTAHFPNATLGRVTRVTRVTRH</sequence>
<name>A0A157Z2R9_9BURK</name>
<evidence type="ECO:0000256" key="1">
    <source>
        <dbReference type="SAM" id="MobiDB-lite"/>
    </source>
</evidence>
<dbReference type="AlphaFoldDB" id="A0A157Z2R9"/>
<organism evidence="2 3">
    <name type="scientific">Caballeronia glebae</name>
    <dbReference type="NCBI Taxonomy" id="1777143"/>
    <lineage>
        <taxon>Bacteria</taxon>
        <taxon>Pseudomonadati</taxon>
        <taxon>Pseudomonadota</taxon>
        <taxon>Betaproteobacteria</taxon>
        <taxon>Burkholderiales</taxon>
        <taxon>Burkholderiaceae</taxon>
        <taxon>Caballeronia</taxon>
    </lineage>
</organism>
<evidence type="ECO:0000313" key="3">
    <source>
        <dbReference type="Proteomes" id="UP000054596"/>
    </source>
</evidence>